<dbReference type="InterPro" id="IPR036779">
    <property type="entry name" value="LysM_dom_sf"/>
</dbReference>
<evidence type="ECO:0000256" key="1">
    <source>
        <dbReference type="SAM" id="MobiDB-lite"/>
    </source>
</evidence>
<feature type="domain" description="LysM" evidence="2">
    <location>
        <begin position="60"/>
        <end position="104"/>
    </location>
</feature>
<organism evidence="3 4">
    <name type="scientific">Spirodela intermedia</name>
    <name type="common">Intermediate duckweed</name>
    <dbReference type="NCBI Taxonomy" id="51605"/>
    <lineage>
        <taxon>Eukaryota</taxon>
        <taxon>Viridiplantae</taxon>
        <taxon>Streptophyta</taxon>
        <taxon>Embryophyta</taxon>
        <taxon>Tracheophyta</taxon>
        <taxon>Spermatophyta</taxon>
        <taxon>Magnoliopsida</taxon>
        <taxon>Liliopsida</taxon>
        <taxon>Araceae</taxon>
        <taxon>Lemnoideae</taxon>
        <taxon>Spirodela</taxon>
    </lineage>
</organism>
<protein>
    <recommendedName>
        <fullName evidence="2">LysM domain-containing protein</fullName>
    </recommendedName>
</protein>
<dbReference type="CDD" id="cd00118">
    <property type="entry name" value="LysM"/>
    <property type="match status" value="1"/>
</dbReference>
<dbReference type="InterPro" id="IPR018392">
    <property type="entry name" value="LysM"/>
</dbReference>
<feature type="compositionally biased region" description="Polar residues" evidence="1">
    <location>
        <begin position="288"/>
        <end position="309"/>
    </location>
</feature>
<proteinExistence type="predicted"/>
<dbReference type="PANTHER" id="PTHR20932">
    <property type="entry name" value="LYSM AND PUTATIVE PEPTIDOGLYCAN-BINDING DOMAIN-CONTAINING PROTEIN"/>
    <property type="match status" value="1"/>
</dbReference>
<name>A0A7I8LKL8_SPIIN</name>
<dbReference type="Gene3D" id="3.10.350.10">
    <property type="entry name" value="LysM domain"/>
    <property type="match status" value="1"/>
</dbReference>
<evidence type="ECO:0000313" key="3">
    <source>
        <dbReference type="EMBL" id="CAA7410633.1"/>
    </source>
</evidence>
<evidence type="ECO:0000313" key="4">
    <source>
        <dbReference type="Proteomes" id="UP000663760"/>
    </source>
</evidence>
<feature type="region of interest" description="Disordered" evidence="1">
    <location>
        <begin position="1"/>
        <end position="51"/>
    </location>
</feature>
<dbReference type="AlphaFoldDB" id="A0A7I8LKL8"/>
<dbReference type="PANTHER" id="PTHR20932:SF36">
    <property type="entry name" value="OS03G0110600 PROTEIN"/>
    <property type="match status" value="1"/>
</dbReference>
<dbReference type="SUPFAM" id="SSF54106">
    <property type="entry name" value="LysM domain"/>
    <property type="match status" value="1"/>
</dbReference>
<feature type="region of interest" description="Disordered" evidence="1">
    <location>
        <begin position="288"/>
        <end position="348"/>
    </location>
</feature>
<feature type="compositionally biased region" description="Low complexity" evidence="1">
    <location>
        <begin position="35"/>
        <end position="51"/>
    </location>
</feature>
<feature type="region of interest" description="Disordered" evidence="1">
    <location>
        <begin position="195"/>
        <end position="235"/>
    </location>
</feature>
<gene>
    <name evidence="3" type="ORF">SI8410_18021311</name>
</gene>
<sequence length="348" mass="37184">MGIDRSTGNGSSLLSSPDRVVDGGTMPTREGDGLASPSASSTSSFSSSSSISSASGLNFIEHRVSKMDTLAGVAIKYGVEVADIKRMNGLVTDIQMFAHRSLHIPLPGRHPPSPIVSNGSSCNGEQTPQQQRHRDLLKSFQTLSARPPQRRVSPAMRTLQGFYGLTPPRRAHPATGRETEMCVVNTPGRFLNWGEEEEEAPPVRGSHRKSRSLVNGFSMENGGEGQTLEAVRRRQKNEVAAPELLLKEDSAGALPGGRTGKGLALRQKAGGRPDFDFSAAGTAPSWGQLSVRKSSSASNLQDPDGSSGSAARWPPSRWSQRPDGRAKPSLDGLSRPPMAVWRNKAALD</sequence>
<dbReference type="Pfam" id="PF01476">
    <property type="entry name" value="LysM"/>
    <property type="match status" value="1"/>
</dbReference>
<dbReference type="EMBL" id="LR746281">
    <property type="protein sequence ID" value="CAA7410633.1"/>
    <property type="molecule type" value="Genomic_DNA"/>
</dbReference>
<reference evidence="3" key="1">
    <citation type="submission" date="2020-02" db="EMBL/GenBank/DDBJ databases">
        <authorList>
            <person name="Scholz U."/>
            <person name="Mascher M."/>
            <person name="Fiebig A."/>
        </authorList>
    </citation>
    <scope>NUCLEOTIDE SEQUENCE</scope>
</reference>
<evidence type="ECO:0000259" key="2">
    <source>
        <dbReference type="PROSITE" id="PS51782"/>
    </source>
</evidence>
<accession>A0A7I8LKL8</accession>
<dbReference type="InterPro" id="IPR045030">
    <property type="entry name" value="LYSM1-4"/>
</dbReference>
<keyword evidence="4" id="KW-1185">Reference proteome</keyword>
<dbReference type="Proteomes" id="UP000663760">
    <property type="component" value="Chromosome 18"/>
</dbReference>
<dbReference type="PROSITE" id="PS51782">
    <property type="entry name" value="LYSM"/>
    <property type="match status" value="1"/>
</dbReference>
<feature type="compositionally biased region" description="Polar residues" evidence="1">
    <location>
        <begin position="1"/>
        <end position="15"/>
    </location>
</feature>
<dbReference type="OrthoDB" id="538216at2759"/>